<dbReference type="Proteomes" id="UP000693970">
    <property type="component" value="Unassembled WGS sequence"/>
</dbReference>
<comment type="caution">
    <text evidence="3">The sequence shown here is derived from an EMBL/GenBank/DDBJ whole genome shotgun (WGS) entry which is preliminary data.</text>
</comment>
<evidence type="ECO:0000313" key="1">
    <source>
        <dbReference type="EMBL" id="KAG7338210.1"/>
    </source>
</evidence>
<accession>A0A9K3PZU6</accession>
<evidence type="ECO:0000313" key="2">
    <source>
        <dbReference type="EMBL" id="KAG7359356.1"/>
    </source>
</evidence>
<dbReference type="EMBL" id="JAGRRH010000008">
    <property type="protein sequence ID" value="KAG7365681.1"/>
    <property type="molecule type" value="Genomic_DNA"/>
</dbReference>
<dbReference type="EMBL" id="JAGRRH010000062">
    <property type="protein sequence ID" value="KAG7338210.1"/>
    <property type="molecule type" value="Genomic_DNA"/>
</dbReference>
<gene>
    <name evidence="1" type="ORF">IV203_002615</name>
    <name evidence="3" type="ORF">IV203_025122</name>
    <name evidence="2" type="ORF">IV203_034454</name>
</gene>
<proteinExistence type="predicted"/>
<evidence type="ECO:0000313" key="4">
    <source>
        <dbReference type="Proteomes" id="UP000693970"/>
    </source>
</evidence>
<dbReference type="OrthoDB" id="56298at2759"/>
<keyword evidence="4" id="KW-1185">Reference proteome</keyword>
<dbReference type="AlphaFoldDB" id="A0A9K3PZU6"/>
<dbReference type="EMBL" id="JAGRRH010000013">
    <property type="protein sequence ID" value="KAG7359356.1"/>
    <property type="molecule type" value="Genomic_DNA"/>
</dbReference>
<organism evidence="3 4">
    <name type="scientific">Nitzschia inconspicua</name>
    <dbReference type="NCBI Taxonomy" id="303405"/>
    <lineage>
        <taxon>Eukaryota</taxon>
        <taxon>Sar</taxon>
        <taxon>Stramenopiles</taxon>
        <taxon>Ochrophyta</taxon>
        <taxon>Bacillariophyta</taxon>
        <taxon>Bacillariophyceae</taxon>
        <taxon>Bacillariophycidae</taxon>
        <taxon>Bacillariales</taxon>
        <taxon>Bacillariaceae</taxon>
        <taxon>Nitzschia</taxon>
    </lineage>
</organism>
<sequence length="291" mass="33620">MIPTVSSSSYCSSRNSSTLPNPVLAHHYKSSSMSSLCSTMTANDDSNLKLNTAEISLEDTSESNDTKRVKKSVSFVPFVQVYEVELHPRYLKDQLWYSGYDYQNIKRRNAQEIKDVKQSGMNILFRPHHYRGLERLLDENRTHNRFRSIQAVLMEQDRQRLVYARDFDAMADLYHAYCISSLNKAQRLAEMDAQDAQLAMTETWSSTVDGDSQRSIDSTYDHPTTTSINDSLRVFQMQRRNYRSRTVRSQAIEHIGLELESESDDVSSSSSSLHRHTSLWRNFFVPIIHAR</sequence>
<evidence type="ECO:0000313" key="3">
    <source>
        <dbReference type="EMBL" id="KAG7365681.1"/>
    </source>
</evidence>
<name>A0A9K3PZU6_9STRA</name>
<protein>
    <submittedName>
        <fullName evidence="3">Uncharacterized protein</fullName>
    </submittedName>
</protein>
<reference evidence="3" key="1">
    <citation type="journal article" date="2021" name="Sci. Rep.">
        <title>Diploid genomic architecture of Nitzschia inconspicua, an elite biomass production diatom.</title>
        <authorList>
            <person name="Oliver A."/>
            <person name="Podell S."/>
            <person name="Pinowska A."/>
            <person name="Traller J.C."/>
            <person name="Smith S.R."/>
            <person name="McClure R."/>
            <person name="Beliaev A."/>
            <person name="Bohutskyi P."/>
            <person name="Hill E.A."/>
            <person name="Rabines A."/>
            <person name="Zheng H."/>
            <person name="Allen L.Z."/>
            <person name="Kuo A."/>
            <person name="Grigoriev I.V."/>
            <person name="Allen A.E."/>
            <person name="Hazlebeck D."/>
            <person name="Allen E.E."/>
        </authorList>
    </citation>
    <scope>NUCLEOTIDE SEQUENCE</scope>
    <source>
        <strain evidence="3">Hildebrandi</strain>
    </source>
</reference>
<reference evidence="3" key="2">
    <citation type="submission" date="2021-04" db="EMBL/GenBank/DDBJ databases">
        <authorList>
            <person name="Podell S."/>
        </authorList>
    </citation>
    <scope>NUCLEOTIDE SEQUENCE</scope>
    <source>
        <strain evidence="3">Hildebrandi</strain>
    </source>
</reference>